<accession>A0ABV0PGQ4</accession>
<evidence type="ECO:0000313" key="1">
    <source>
        <dbReference type="EMBL" id="MEQ2182643.1"/>
    </source>
</evidence>
<dbReference type="EMBL" id="JAHRIO010072698">
    <property type="protein sequence ID" value="MEQ2182643.1"/>
    <property type="molecule type" value="Genomic_DNA"/>
</dbReference>
<protein>
    <recommendedName>
        <fullName evidence="3">Thyroglobulin</fullName>
    </recommendedName>
</protein>
<evidence type="ECO:0008006" key="3">
    <source>
        <dbReference type="Google" id="ProtNLM"/>
    </source>
</evidence>
<comment type="caution">
    <text evidence="1">The sequence shown here is derived from an EMBL/GenBank/DDBJ whole genome shotgun (WGS) entry which is preliminary data.</text>
</comment>
<keyword evidence="2" id="KW-1185">Reference proteome</keyword>
<gene>
    <name evidence="1" type="ORF">GOODEAATRI_024432</name>
</gene>
<organism evidence="1 2">
    <name type="scientific">Goodea atripinnis</name>
    <dbReference type="NCBI Taxonomy" id="208336"/>
    <lineage>
        <taxon>Eukaryota</taxon>
        <taxon>Metazoa</taxon>
        <taxon>Chordata</taxon>
        <taxon>Craniata</taxon>
        <taxon>Vertebrata</taxon>
        <taxon>Euteleostomi</taxon>
        <taxon>Actinopterygii</taxon>
        <taxon>Neopterygii</taxon>
        <taxon>Teleostei</taxon>
        <taxon>Neoteleostei</taxon>
        <taxon>Acanthomorphata</taxon>
        <taxon>Ovalentaria</taxon>
        <taxon>Atherinomorphae</taxon>
        <taxon>Cyprinodontiformes</taxon>
        <taxon>Goodeidae</taxon>
        <taxon>Goodea</taxon>
    </lineage>
</organism>
<name>A0ABV0PGQ4_9TELE</name>
<dbReference type="Proteomes" id="UP001476798">
    <property type="component" value="Unassembled WGS sequence"/>
</dbReference>
<proteinExistence type="predicted"/>
<evidence type="ECO:0000313" key="2">
    <source>
        <dbReference type="Proteomes" id="UP001476798"/>
    </source>
</evidence>
<sequence length="117" mass="13125">MKTVDCGPDQKQVCYDRQVWCVCVHAEGVARFKASFFKPSSCLQSMCEMCWPGFSSAHITEAARKSGPARVFDQHGCPLVIFPVDGQDKLLKLSKAEVVDFINYFHALLKYAVFRTG</sequence>
<reference evidence="1 2" key="1">
    <citation type="submission" date="2021-06" db="EMBL/GenBank/DDBJ databases">
        <authorList>
            <person name="Palmer J.M."/>
        </authorList>
    </citation>
    <scope>NUCLEOTIDE SEQUENCE [LARGE SCALE GENOMIC DNA]</scope>
    <source>
        <strain evidence="1 2">GA_2019</strain>
        <tissue evidence="1">Muscle</tissue>
    </source>
</reference>